<gene>
    <name evidence="1" type="ORF">HPB49_018265</name>
</gene>
<reference evidence="1" key="1">
    <citation type="submission" date="2020-05" db="EMBL/GenBank/DDBJ databases">
        <title>Large-scale comparative analyses of tick genomes elucidate their genetic diversity and vector capacities.</title>
        <authorList>
            <person name="Jia N."/>
            <person name="Wang J."/>
            <person name="Shi W."/>
            <person name="Du L."/>
            <person name="Sun Y."/>
            <person name="Zhan W."/>
            <person name="Jiang J."/>
            <person name="Wang Q."/>
            <person name="Zhang B."/>
            <person name="Ji P."/>
            <person name="Sakyi L.B."/>
            <person name="Cui X."/>
            <person name="Yuan T."/>
            <person name="Jiang B."/>
            <person name="Yang W."/>
            <person name="Lam T.T.-Y."/>
            <person name="Chang Q."/>
            <person name="Ding S."/>
            <person name="Wang X."/>
            <person name="Zhu J."/>
            <person name="Ruan X."/>
            <person name="Zhao L."/>
            <person name="Wei J."/>
            <person name="Que T."/>
            <person name="Du C."/>
            <person name="Cheng J."/>
            <person name="Dai P."/>
            <person name="Han X."/>
            <person name="Huang E."/>
            <person name="Gao Y."/>
            <person name="Liu J."/>
            <person name="Shao H."/>
            <person name="Ye R."/>
            <person name="Li L."/>
            <person name="Wei W."/>
            <person name="Wang X."/>
            <person name="Wang C."/>
            <person name="Yang T."/>
            <person name="Huo Q."/>
            <person name="Li W."/>
            <person name="Guo W."/>
            <person name="Chen H."/>
            <person name="Zhou L."/>
            <person name="Ni X."/>
            <person name="Tian J."/>
            <person name="Zhou Y."/>
            <person name="Sheng Y."/>
            <person name="Liu T."/>
            <person name="Pan Y."/>
            <person name="Xia L."/>
            <person name="Li J."/>
            <person name="Zhao F."/>
            <person name="Cao W."/>
        </authorList>
    </citation>
    <scope>NUCLEOTIDE SEQUENCE</scope>
    <source>
        <strain evidence="1">Dsil-2018</strain>
    </source>
</reference>
<accession>A0ACB8CZH5</accession>
<keyword evidence="2" id="KW-1185">Reference proteome</keyword>
<evidence type="ECO:0000313" key="1">
    <source>
        <dbReference type="EMBL" id="KAH7954412.1"/>
    </source>
</evidence>
<dbReference type="Proteomes" id="UP000821865">
    <property type="component" value="Chromosome 4"/>
</dbReference>
<proteinExistence type="predicted"/>
<protein>
    <submittedName>
        <fullName evidence="1">Uncharacterized protein</fullName>
    </submittedName>
</protein>
<organism evidence="1 2">
    <name type="scientific">Dermacentor silvarum</name>
    <name type="common">Tick</name>
    <dbReference type="NCBI Taxonomy" id="543639"/>
    <lineage>
        <taxon>Eukaryota</taxon>
        <taxon>Metazoa</taxon>
        <taxon>Ecdysozoa</taxon>
        <taxon>Arthropoda</taxon>
        <taxon>Chelicerata</taxon>
        <taxon>Arachnida</taxon>
        <taxon>Acari</taxon>
        <taxon>Parasitiformes</taxon>
        <taxon>Ixodida</taxon>
        <taxon>Ixodoidea</taxon>
        <taxon>Ixodidae</taxon>
        <taxon>Rhipicephalinae</taxon>
        <taxon>Dermacentor</taxon>
    </lineage>
</organism>
<sequence length="265" mass="29098">MKEANLLRLVHSFIISRITYAIPYLKTTKAERDKVDILFRKGVKTALGLPACTSTETILNLGVSNTLDEMCEAKLTAQYVRLTGSKTGRSILRKLGYRNPQSREGITAIPKEIANRLRIPPIPRNMHPIYNDERRRSRVQRLQSSLLQKQGVVYTDAAEYPEGHYAAVVVSDKGELISSCSVRHSSPEEAEMAAIALAITNPSTRIIITDSKTAIKAYDTAAGQRKGKPYFISPEVNGMSCVGSSGSITSGEGILPLLSTPFFAR</sequence>
<name>A0ACB8CZH5_DERSI</name>
<comment type="caution">
    <text evidence="1">The sequence shown here is derived from an EMBL/GenBank/DDBJ whole genome shotgun (WGS) entry which is preliminary data.</text>
</comment>
<dbReference type="EMBL" id="CM023473">
    <property type="protein sequence ID" value="KAH7954412.1"/>
    <property type="molecule type" value="Genomic_DNA"/>
</dbReference>
<evidence type="ECO:0000313" key="2">
    <source>
        <dbReference type="Proteomes" id="UP000821865"/>
    </source>
</evidence>